<reference evidence="2" key="1">
    <citation type="journal article" date="2015" name="BMC Genomics">
        <title>Genomic and transcriptomic analysis of the endophytic fungus Pestalotiopsis fici reveals its lifestyle and high potential for synthesis of natural products.</title>
        <authorList>
            <person name="Wang X."/>
            <person name="Zhang X."/>
            <person name="Liu L."/>
            <person name="Xiang M."/>
            <person name="Wang W."/>
            <person name="Sun X."/>
            <person name="Che Y."/>
            <person name="Guo L."/>
            <person name="Liu G."/>
            <person name="Guo L."/>
            <person name="Wang C."/>
            <person name="Yin W.B."/>
            <person name="Stadler M."/>
            <person name="Zhang X."/>
            <person name="Liu X."/>
        </authorList>
    </citation>
    <scope>NUCLEOTIDE SEQUENCE [LARGE SCALE GENOMIC DNA]</scope>
    <source>
        <strain evidence="2">W106-1 / CGMCC3.15140</strain>
    </source>
</reference>
<dbReference type="Proteomes" id="UP000030651">
    <property type="component" value="Unassembled WGS sequence"/>
</dbReference>
<gene>
    <name evidence="1" type="ORF">PFICI_04385</name>
</gene>
<dbReference type="KEGG" id="pfy:PFICI_04385"/>
<accession>W3X904</accession>
<proteinExistence type="predicted"/>
<evidence type="ECO:0000313" key="1">
    <source>
        <dbReference type="EMBL" id="ETS82509.1"/>
    </source>
</evidence>
<dbReference type="EMBL" id="KI912111">
    <property type="protein sequence ID" value="ETS82509.1"/>
    <property type="molecule type" value="Genomic_DNA"/>
</dbReference>
<dbReference type="HOGENOM" id="CLU_1496744_0_0_1"/>
<sequence>MSRIESRTETAAPPGSSKLGRWFSEWSLQRRVKDFSANPRAVPDRQRIELLRSVVALADDQESAWLAARFGGEYSAWLRRLVEFQAAYSRDYMRDGRLGRLHRDGLWALEDELGGLESYWRYFTALDDNRLVQAAACEHIDLVNSDARKRIEACRAEIEQFNGVITDQRTAWLLKTEMLR</sequence>
<organism evidence="1 2">
    <name type="scientific">Pestalotiopsis fici (strain W106-1 / CGMCC3.15140)</name>
    <dbReference type="NCBI Taxonomy" id="1229662"/>
    <lineage>
        <taxon>Eukaryota</taxon>
        <taxon>Fungi</taxon>
        <taxon>Dikarya</taxon>
        <taxon>Ascomycota</taxon>
        <taxon>Pezizomycotina</taxon>
        <taxon>Sordariomycetes</taxon>
        <taxon>Xylariomycetidae</taxon>
        <taxon>Amphisphaeriales</taxon>
        <taxon>Sporocadaceae</taxon>
        <taxon>Pestalotiopsis</taxon>
    </lineage>
</organism>
<name>W3X904_PESFW</name>
<keyword evidence="2" id="KW-1185">Reference proteome</keyword>
<dbReference type="InParanoid" id="W3X904"/>
<dbReference type="AlphaFoldDB" id="W3X904"/>
<dbReference type="GeneID" id="19269398"/>
<protein>
    <submittedName>
        <fullName evidence="1">Uncharacterized protein</fullName>
    </submittedName>
</protein>
<evidence type="ECO:0000313" key="2">
    <source>
        <dbReference type="Proteomes" id="UP000030651"/>
    </source>
</evidence>
<dbReference type="RefSeq" id="XP_007831157.1">
    <property type="nucleotide sequence ID" value="XM_007832966.1"/>
</dbReference>